<dbReference type="InterPro" id="IPR006860">
    <property type="entry name" value="FecR"/>
</dbReference>
<dbReference type="OrthoDB" id="1099916at2"/>
<gene>
    <name evidence="4" type="ORF">C943_02201</name>
</gene>
<feature type="domain" description="FecR protein" evidence="2">
    <location>
        <begin position="172"/>
        <end position="263"/>
    </location>
</feature>
<protein>
    <submittedName>
        <fullName evidence="4">Anti-sigma factor</fullName>
    </submittedName>
</protein>
<keyword evidence="1" id="KW-1133">Transmembrane helix</keyword>
<dbReference type="PIRSF" id="PIRSF018266">
    <property type="entry name" value="FecR"/>
    <property type="match status" value="1"/>
</dbReference>
<evidence type="ECO:0000259" key="3">
    <source>
        <dbReference type="Pfam" id="PF16344"/>
    </source>
</evidence>
<evidence type="ECO:0000256" key="1">
    <source>
        <dbReference type="SAM" id="Phobius"/>
    </source>
</evidence>
<organism evidence="4 5">
    <name type="scientific">Mariniradius saccharolyticus AK6</name>
    <dbReference type="NCBI Taxonomy" id="1239962"/>
    <lineage>
        <taxon>Bacteria</taxon>
        <taxon>Pseudomonadati</taxon>
        <taxon>Bacteroidota</taxon>
        <taxon>Cytophagia</taxon>
        <taxon>Cytophagales</taxon>
        <taxon>Cyclobacteriaceae</taxon>
        <taxon>Mariniradius</taxon>
    </lineage>
</organism>
<reference evidence="4" key="1">
    <citation type="submission" date="2013-01" db="EMBL/GenBank/DDBJ databases">
        <title>Genome assembly of Mariniradius saccharolyticus AK6.</title>
        <authorList>
            <person name="Vaidya B."/>
            <person name="Khatri I."/>
            <person name="Tanuku N.R.S."/>
            <person name="Subramanian S."/>
            <person name="Pinnaka A."/>
        </authorList>
    </citation>
    <scope>NUCLEOTIDE SEQUENCE [LARGE SCALE GENOMIC DNA]</scope>
    <source>
        <strain evidence="4">AK6</strain>
    </source>
</reference>
<name>M7Y2V2_9BACT</name>
<accession>M7Y2V2</accession>
<proteinExistence type="predicted"/>
<sequence length="379" mass="43032">MPRGNFPVNSFSMEKNKYAIEDFVLDQQFRKWVFDPDLETMDYWESFMEANPAKIDDMSKARQVLLHMAKMKHEVGTAELVVKWEKIKERASKITPEDRAAKSVVLRTRTGLNHSTEPRGYHPPEKRRKRLLKIFAISTLLLSVGFAVLWWAQYPEPPQLTETVIEWTEFEATKGKKTVVSLHDGSKVTLNSGSNIRYLKNFDGQRREVFLVGEALFEVAPDASKPFVVNAAGMETKALGTIFNVKAFEGRTAQVSLLEGSVEVTGEAGTDSIVLHPGEAVRNRPGQIGLRKGKFETEEVMAWTNKTLYFKNTPVPDVVEELENWYGVDIVLANNPPTNLKITGKYYDQTLRNVLEGLSYAANFEYEMKEDNVSLKFNP</sequence>
<dbReference type="GO" id="GO:0016989">
    <property type="term" value="F:sigma factor antagonist activity"/>
    <property type="evidence" value="ECO:0007669"/>
    <property type="project" value="TreeGrafter"/>
</dbReference>
<dbReference type="EMBL" id="AMZY02000019">
    <property type="protein sequence ID" value="EMS31546.1"/>
    <property type="molecule type" value="Genomic_DNA"/>
</dbReference>
<keyword evidence="1" id="KW-0812">Transmembrane</keyword>
<dbReference type="Pfam" id="PF16344">
    <property type="entry name" value="FecR_C"/>
    <property type="match status" value="1"/>
</dbReference>
<dbReference type="eggNOG" id="COG3712">
    <property type="taxonomic scope" value="Bacteria"/>
</dbReference>
<dbReference type="Gene3D" id="2.60.120.1440">
    <property type="match status" value="1"/>
</dbReference>
<keyword evidence="5" id="KW-1185">Reference proteome</keyword>
<keyword evidence="1" id="KW-0472">Membrane</keyword>
<evidence type="ECO:0000259" key="2">
    <source>
        <dbReference type="Pfam" id="PF04773"/>
    </source>
</evidence>
<dbReference type="Proteomes" id="UP000010953">
    <property type="component" value="Unassembled WGS sequence"/>
</dbReference>
<dbReference type="PANTHER" id="PTHR30273:SF2">
    <property type="entry name" value="PROTEIN FECR"/>
    <property type="match status" value="1"/>
</dbReference>
<dbReference type="Gene3D" id="3.55.50.30">
    <property type="match status" value="1"/>
</dbReference>
<dbReference type="InterPro" id="IPR012373">
    <property type="entry name" value="Ferrdict_sens_TM"/>
</dbReference>
<evidence type="ECO:0000313" key="4">
    <source>
        <dbReference type="EMBL" id="EMS31546.1"/>
    </source>
</evidence>
<dbReference type="Pfam" id="PF04773">
    <property type="entry name" value="FecR"/>
    <property type="match status" value="1"/>
</dbReference>
<dbReference type="PANTHER" id="PTHR30273">
    <property type="entry name" value="PERIPLASMIC SIGNAL SENSOR AND SIGMA FACTOR ACTIVATOR FECR-RELATED"/>
    <property type="match status" value="1"/>
</dbReference>
<evidence type="ECO:0000313" key="5">
    <source>
        <dbReference type="Proteomes" id="UP000010953"/>
    </source>
</evidence>
<dbReference type="AlphaFoldDB" id="M7Y2V2"/>
<dbReference type="InParanoid" id="M7Y2V2"/>
<dbReference type="STRING" id="1239962.C943_02201"/>
<dbReference type="InterPro" id="IPR032508">
    <property type="entry name" value="FecR_C"/>
</dbReference>
<comment type="caution">
    <text evidence="4">The sequence shown here is derived from an EMBL/GenBank/DDBJ whole genome shotgun (WGS) entry which is preliminary data.</text>
</comment>
<feature type="transmembrane region" description="Helical" evidence="1">
    <location>
        <begin position="131"/>
        <end position="152"/>
    </location>
</feature>
<feature type="domain" description="Protein FecR C-terminal" evidence="3">
    <location>
        <begin position="308"/>
        <end position="373"/>
    </location>
</feature>